<organism evidence="3 4">
    <name type="scientific">Rosa chinensis</name>
    <name type="common">China rose</name>
    <dbReference type="NCBI Taxonomy" id="74649"/>
    <lineage>
        <taxon>Eukaryota</taxon>
        <taxon>Viridiplantae</taxon>
        <taxon>Streptophyta</taxon>
        <taxon>Embryophyta</taxon>
        <taxon>Tracheophyta</taxon>
        <taxon>Spermatophyta</taxon>
        <taxon>Magnoliopsida</taxon>
        <taxon>eudicotyledons</taxon>
        <taxon>Gunneridae</taxon>
        <taxon>Pentapetalae</taxon>
        <taxon>rosids</taxon>
        <taxon>fabids</taxon>
        <taxon>Rosales</taxon>
        <taxon>Rosaceae</taxon>
        <taxon>Rosoideae</taxon>
        <taxon>Rosoideae incertae sedis</taxon>
        <taxon>Rosa</taxon>
    </lineage>
</organism>
<dbReference type="PANTHER" id="PTHR11017:SF578">
    <property type="entry name" value="ADP-RIBOSYL CYCLASE_CYCLIC ADP-RIBOSE HYDROLASE"/>
    <property type="match status" value="1"/>
</dbReference>
<sequence length="385" mass="43594">MLDDDAALELFSLNAFKRNQPPNNYLKLARLAIFYAQGLPLALIVLGSHLIDRSIEQWEVALDSSKRVPHKKIQDILRVSFDAPEGHLKTLFLDIACFFKGNTVNHVIPILEACDLNPVIGIELLKEKALITMDGCKIWMHDLIEEMGKEIVHQESPDLPGERSRLWIGEDVDLVLTNNTGTNKIKGIQVWSATDEICLNGKSFSEMKSLRYFVSSYETSYSGEIDYLSNELRWLDWLLCPLQSFPSNFYPKKLVALNIPDSCITRLWEGFKNLQSLTPMDLSACEFLTELPDFTGILNLKDLHLDGCKRLVEVHHSVGLLNKLVTLNLHDCSNLVKLPREISLTSIETICLRNCERLAEFPKIIGKMASLRYLDPSIGKLVGLK</sequence>
<dbReference type="InterPro" id="IPR058192">
    <property type="entry name" value="WHD_ROQ1-like"/>
</dbReference>
<evidence type="ECO:0000256" key="1">
    <source>
        <dbReference type="ARBA" id="ARBA00022737"/>
    </source>
</evidence>
<dbReference type="PANTHER" id="PTHR11017">
    <property type="entry name" value="LEUCINE-RICH REPEAT-CONTAINING PROTEIN"/>
    <property type="match status" value="1"/>
</dbReference>
<feature type="domain" description="Disease resistance protein Roq1-like winged-helix" evidence="2">
    <location>
        <begin position="89"/>
        <end position="156"/>
    </location>
</feature>
<dbReference type="EMBL" id="PDCK01000042">
    <property type="protein sequence ID" value="PRQ36050.1"/>
    <property type="molecule type" value="Genomic_DNA"/>
</dbReference>
<evidence type="ECO:0000313" key="4">
    <source>
        <dbReference type="Proteomes" id="UP000238479"/>
    </source>
</evidence>
<dbReference type="SUPFAM" id="SSF52540">
    <property type="entry name" value="P-loop containing nucleoside triphosphate hydrolases"/>
    <property type="match status" value="1"/>
</dbReference>
<gene>
    <name evidence="3" type="ORF">RchiOBHm_Chr4g0387181</name>
</gene>
<dbReference type="GO" id="GO:0006952">
    <property type="term" value="P:defense response"/>
    <property type="evidence" value="ECO:0007669"/>
    <property type="project" value="InterPro"/>
</dbReference>
<keyword evidence="4" id="KW-1185">Reference proteome</keyword>
<protein>
    <submittedName>
        <fullName evidence="3">Putative P-loop containing nucleoside triphosphate hydrolase, leucine-rich repeat domain, L</fullName>
    </submittedName>
</protein>
<dbReference type="OMA" id="FECYATH"/>
<keyword evidence="3" id="KW-0378">Hydrolase</keyword>
<dbReference type="Gramene" id="PRQ36050">
    <property type="protein sequence ID" value="PRQ36050"/>
    <property type="gene ID" value="RchiOBHm_Chr4g0387181"/>
</dbReference>
<proteinExistence type="predicted"/>
<dbReference type="SUPFAM" id="SSF52058">
    <property type="entry name" value="L domain-like"/>
    <property type="match status" value="1"/>
</dbReference>
<dbReference type="Proteomes" id="UP000238479">
    <property type="component" value="Chromosome 4"/>
</dbReference>
<accession>A0A2P6QPD7</accession>
<reference evidence="3 4" key="1">
    <citation type="journal article" date="2018" name="Nat. Genet.">
        <title>The Rosa genome provides new insights in the design of modern roses.</title>
        <authorList>
            <person name="Bendahmane M."/>
        </authorList>
    </citation>
    <scope>NUCLEOTIDE SEQUENCE [LARGE SCALE GENOMIC DNA]</scope>
    <source>
        <strain evidence="4">cv. Old Blush</strain>
    </source>
</reference>
<dbReference type="InterPro" id="IPR032675">
    <property type="entry name" value="LRR_dom_sf"/>
</dbReference>
<dbReference type="InterPro" id="IPR027417">
    <property type="entry name" value="P-loop_NTPase"/>
</dbReference>
<dbReference type="Gene3D" id="3.80.10.10">
    <property type="entry name" value="Ribonuclease Inhibitor"/>
    <property type="match status" value="1"/>
</dbReference>
<dbReference type="PRINTS" id="PR00364">
    <property type="entry name" value="DISEASERSIST"/>
</dbReference>
<comment type="caution">
    <text evidence="3">The sequence shown here is derived from an EMBL/GenBank/DDBJ whole genome shotgun (WGS) entry which is preliminary data.</text>
</comment>
<keyword evidence="1" id="KW-0677">Repeat</keyword>
<dbReference type="GO" id="GO:0016787">
    <property type="term" value="F:hydrolase activity"/>
    <property type="evidence" value="ECO:0007669"/>
    <property type="project" value="UniProtKB-KW"/>
</dbReference>
<dbReference type="AlphaFoldDB" id="A0A2P6QPD7"/>
<dbReference type="Gene3D" id="1.10.8.430">
    <property type="entry name" value="Helical domain of apoptotic protease-activating factors"/>
    <property type="match status" value="1"/>
</dbReference>
<dbReference type="InterPro" id="IPR044974">
    <property type="entry name" value="Disease_R_plants"/>
</dbReference>
<dbReference type="STRING" id="74649.A0A2P6QPD7"/>
<dbReference type="InterPro" id="IPR042197">
    <property type="entry name" value="Apaf_helical"/>
</dbReference>
<name>A0A2P6QPD7_ROSCH</name>
<evidence type="ECO:0000313" key="3">
    <source>
        <dbReference type="EMBL" id="PRQ36050.1"/>
    </source>
</evidence>
<evidence type="ECO:0000259" key="2">
    <source>
        <dbReference type="Pfam" id="PF23282"/>
    </source>
</evidence>
<dbReference type="Pfam" id="PF23282">
    <property type="entry name" value="WHD_ROQ1"/>
    <property type="match status" value="1"/>
</dbReference>